<dbReference type="GO" id="GO:0032259">
    <property type="term" value="P:methylation"/>
    <property type="evidence" value="ECO:0007669"/>
    <property type="project" value="UniProtKB-KW"/>
</dbReference>
<name>A0A1H3NUW9_9RHOB</name>
<dbReference type="InterPro" id="IPR029063">
    <property type="entry name" value="SAM-dependent_MTases_sf"/>
</dbReference>
<dbReference type="SUPFAM" id="SSF53335">
    <property type="entry name" value="S-adenosyl-L-methionine-dependent methyltransferases"/>
    <property type="match status" value="1"/>
</dbReference>
<dbReference type="RefSeq" id="WP_089886352.1">
    <property type="nucleotide sequence ID" value="NZ_FNPF01000032.1"/>
</dbReference>
<dbReference type="InterPro" id="IPR041698">
    <property type="entry name" value="Methyltransf_25"/>
</dbReference>
<dbReference type="Pfam" id="PF13649">
    <property type="entry name" value="Methyltransf_25"/>
    <property type="match status" value="1"/>
</dbReference>
<evidence type="ECO:0000313" key="2">
    <source>
        <dbReference type="EMBL" id="SDY92503.1"/>
    </source>
</evidence>
<keyword evidence="2" id="KW-0489">Methyltransferase</keyword>
<dbReference type="Proteomes" id="UP000199286">
    <property type="component" value="Unassembled WGS sequence"/>
</dbReference>
<dbReference type="EMBL" id="FNPF01000032">
    <property type="protein sequence ID" value="SDY92503.1"/>
    <property type="molecule type" value="Genomic_DNA"/>
</dbReference>
<dbReference type="CDD" id="cd02440">
    <property type="entry name" value="AdoMet_MTases"/>
    <property type="match status" value="1"/>
</dbReference>
<keyword evidence="3" id="KW-1185">Reference proteome</keyword>
<proteinExistence type="predicted"/>
<keyword evidence="2" id="KW-0808">Transferase</keyword>
<dbReference type="OrthoDB" id="9800454at2"/>
<dbReference type="STRING" id="321339.SAMN05444340_1325"/>
<organism evidence="2 3">
    <name type="scientific">Citreimonas salinaria</name>
    <dbReference type="NCBI Taxonomy" id="321339"/>
    <lineage>
        <taxon>Bacteria</taxon>
        <taxon>Pseudomonadati</taxon>
        <taxon>Pseudomonadota</taxon>
        <taxon>Alphaproteobacteria</taxon>
        <taxon>Rhodobacterales</taxon>
        <taxon>Roseobacteraceae</taxon>
        <taxon>Citreimonas</taxon>
    </lineage>
</organism>
<evidence type="ECO:0000259" key="1">
    <source>
        <dbReference type="Pfam" id="PF13649"/>
    </source>
</evidence>
<dbReference type="AlphaFoldDB" id="A0A1H3NUW9"/>
<gene>
    <name evidence="2" type="ORF">SAMN05444340_1325</name>
</gene>
<evidence type="ECO:0000313" key="3">
    <source>
        <dbReference type="Proteomes" id="UP000199286"/>
    </source>
</evidence>
<dbReference type="Gene3D" id="3.40.50.150">
    <property type="entry name" value="Vaccinia Virus protein VP39"/>
    <property type="match status" value="1"/>
</dbReference>
<sequence>MQRLLVPEMLDELPADDPRARASRADLRRINGLMLNASITAAMIRAHTSGTLGTVVDLGCGDGTWALRLARTLSPVDGAPRLVLLDMQPVVTAATHRALGALGWRVDVVTSDAEHWMAAQSRPVDLVVANLFLHHFEGAPLRQLMNTLAANARRLVATEPLRTPFSYAASRAVGAIGANAVTRHDAPASVRAGFRGDELSRLWSGRVSFEGRKGLFTHGFAAKGNMR</sequence>
<feature type="domain" description="Methyltransferase" evidence="1">
    <location>
        <begin position="55"/>
        <end position="149"/>
    </location>
</feature>
<accession>A0A1H3NUW9</accession>
<reference evidence="2 3" key="1">
    <citation type="submission" date="2016-10" db="EMBL/GenBank/DDBJ databases">
        <authorList>
            <person name="de Groot N.N."/>
        </authorList>
    </citation>
    <scope>NUCLEOTIDE SEQUENCE [LARGE SCALE GENOMIC DNA]</scope>
    <source>
        <strain evidence="2 3">DSM 26880</strain>
    </source>
</reference>
<dbReference type="GO" id="GO:0008168">
    <property type="term" value="F:methyltransferase activity"/>
    <property type="evidence" value="ECO:0007669"/>
    <property type="project" value="UniProtKB-KW"/>
</dbReference>
<protein>
    <submittedName>
        <fullName evidence="2">Methyltransferase domain-containing protein</fullName>
    </submittedName>
</protein>